<keyword evidence="7" id="KW-0418">Kinase</keyword>
<feature type="binding site" evidence="9">
    <location>
        <position position="143"/>
    </location>
    <ligand>
        <name>ATP</name>
        <dbReference type="ChEBI" id="CHEBI:30616"/>
    </ligand>
</feature>
<dbReference type="SMART" id="SM00220">
    <property type="entry name" value="S_TKc"/>
    <property type="match status" value="1"/>
</dbReference>
<dbReference type="InterPro" id="IPR011009">
    <property type="entry name" value="Kinase-like_dom_sf"/>
</dbReference>
<evidence type="ECO:0000256" key="5">
    <source>
        <dbReference type="ARBA" id="ARBA00022679"/>
    </source>
</evidence>
<evidence type="ECO:0000259" key="13">
    <source>
        <dbReference type="PROSITE" id="PS51285"/>
    </source>
</evidence>
<evidence type="ECO:0000256" key="3">
    <source>
        <dbReference type="ARBA" id="ARBA00022527"/>
    </source>
</evidence>
<dbReference type="PROSITE" id="PS00108">
    <property type="entry name" value="PROTEIN_KINASE_ST"/>
    <property type="match status" value="1"/>
</dbReference>
<dbReference type="InterPro" id="IPR001849">
    <property type="entry name" value="PH_domain"/>
</dbReference>
<keyword evidence="15" id="KW-1185">Reference proteome</keyword>
<dbReference type="Pfam" id="PF00169">
    <property type="entry name" value="PH"/>
    <property type="match status" value="1"/>
</dbReference>
<gene>
    <name evidence="14" type="ORF">M9Y10_041600</name>
</gene>
<dbReference type="InterPro" id="IPR000719">
    <property type="entry name" value="Prot_kinase_dom"/>
</dbReference>
<dbReference type="SMART" id="SM00133">
    <property type="entry name" value="S_TK_X"/>
    <property type="match status" value="1"/>
</dbReference>
<sequence>MSKDATKEPVILKEVLKKKGAKFGFWHKRLCKLTTNHFLIYKGDNESELDKIIEIGSSASIQCCDNGKPPHFILDTNDDRPLKLCHDSPNVIITWVNEIRNITLQTPNLSMDNFEIVSVLGRGFYGKVMLVKKKGTNEYYAIKTVHKNRLVKANKVHTIFTERNILMKAKHPFIVNLCFAFQTDTKVYLGLEYAAGGEMFYHLQNRGTIPIDEVRLYIAELALALNYLHNYRIIYRDLKPENVLLDSQGHIKLTDFGLAKSLSDYTDTTGTFCGTSEYVSPEIISRKPYGIEIDWWALGIFTYELLYGQTPFFNENRSKMFQSIKNSRPRFPRKAEQSTIDFISLLLEKDPTQRGTFDKINGHPFFKGMNFEDVLAKKYKPAFVPPSSGVADNFDEEFTMENPQDSLATPTMNVKNNPFNGFSYVADGKEDNDSYGEEDNEENSGDENMSPIACMAPTEMME</sequence>
<evidence type="ECO:0000313" key="14">
    <source>
        <dbReference type="EMBL" id="KAK8886140.1"/>
    </source>
</evidence>
<keyword evidence="6 9" id="KW-0547">Nucleotide-binding</keyword>
<evidence type="ECO:0000256" key="11">
    <source>
        <dbReference type="SAM" id="MobiDB-lite"/>
    </source>
</evidence>
<dbReference type="CDD" id="cd05123">
    <property type="entry name" value="STKc_AGC"/>
    <property type="match status" value="1"/>
</dbReference>
<evidence type="ECO:0000256" key="7">
    <source>
        <dbReference type="ARBA" id="ARBA00022777"/>
    </source>
</evidence>
<dbReference type="CDD" id="cd00821">
    <property type="entry name" value="PH"/>
    <property type="match status" value="1"/>
</dbReference>
<evidence type="ECO:0000256" key="9">
    <source>
        <dbReference type="PROSITE-ProRule" id="PRU10141"/>
    </source>
</evidence>
<dbReference type="SUPFAM" id="SSF50729">
    <property type="entry name" value="PH domain-like"/>
    <property type="match status" value="1"/>
</dbReference>
<feature type="compositionally biased region" description="Acidic residues" evidence="11">
    <location>
        <begin position="433"/>
        <end position="445"/>
    </location>
</feature>
<keyword evidence="3 10" id="KW-0723">Serine/threonine-protein kinase</keyword>
<dbReference type="Proteomes" id="UP001470230">
    <property type="component" value="Unassembled WGS sequence"/>
</dbReference>
<evidence type="ECO:0000256" key="8">
    <source>
        <dbReference type="ARBA" id="ARBA00022840"/>
    </source>
</evidence>
<dbReference type="Pfam" id="PF00433">
    <property type="entry name" value="Pkinase_C"/>
    <property type="match status" value="1"/>
</dbReference>
<feature type="domain" description="Protein kinase" evidence="12">
    <location>
        <begin position="114"/>
        <end position="366"/>
    </location>
</feature>
<dbReference type="InterPro" id="IPR045270">
    <property type="entry name" value="STKc_AGC"/>
</dbReference>
<evidence type="ECO:0000256" key="6">
    <source>
        <dbReference type="ARBA" id="ARBA00022741"/>
    </source>
</evidence>
<keyword evidence="4" id="KW-0597">Phosphoprotein</keyword>
<dbReference type="PROSITE" id="PS50011">
    <property type="entry name" value="PROTEIN_KINASE_DOM"/>
    <property type="match status" value="1"/>
</dbReference>
<dbReference type="PROSITE" id="PS51285">
    <property type="entry name" value="AGC_KINASE_CTER"/>
    <property type="match status" value="1"/>
</dbReference>
<dbReference type="PANTHER" id="PTHR24351">
    <property type="entry name" value="RIBOSOMAL PROTEIN S6 KINASE"/>
    <property type="match status" value="1"/>
</dbReference>
<evidence type="ECO:0000256" key="10">
    <source>
        <dbReference type="RuleBase" id="RU000304"/>
    </source>
</evidence>
<evidence type="ECO:0000313" key="15">
    <source>
        <dbReference type="Proteomes" id="UP001470230"/>
    </source>
</evidence>
<dbReference type="Gene3D" id="1.10.510.10">
    <property type="entry name" value="Transferase(Phosphotransferase) domain 1"/>
    <property type="match status" value="1"/>
</dbReference>
<accession>A0ABR2K4T0</accession>
<proteinExistence type="inferred from homology"/>
<feature type="domain" description="AGC-kinase C-terminal" evidence="13">
    <location>
        <begin position="367"/>
        <end position="434"/>
    </location>
</feature>
<dbReference type="EMBL" id="JAPFFF010000007">
    <property type="protein sequence ID" value="KAK8886140.1"/>
    <property type="molecule type" value="Genomic_DNA"/>
</dbReference>
<evidence type="ECO:0000256" key="1">
    <source>
        <dbReference type="ARBA" id="ARBA00006935"/>
    </source>
</evidence>
<dbReference type="EC" id="2.7.11.1" evidence="2"/>
<dbReference type="SMART" id="SM00233">
    <property type="entry name" value="PH"/>
    <property type="match status" value="1"/>
</dbReference>
<comment type="similarity">
    <text evidence="1">Belongs to the protein kinase superfamily. AGC Ser/Thr protein kinase family. RAC subfamily.</text>
</comment>
<dbReference type="InterPro" id="IPR017892">
    <property type="entry name" value="Pkinase_C"/>
</dbReference>
<evidence type="ECO:0000256" key="2">
    <source>
        <dbReference type="ARBA" id="ARBA00012513"/>
    </source>
</evidence>
<evidence type="ECO:0000259" key="12">
    <source>
        <dbReference type="PROSITE" id="PS50011"/>
    </source>
</evidence>
<dbReference type="Gene3D" id="2.30.29.30">
    <property type="entry name" value="Pleckstrin-homology domain (PH domain)/Phosphotyrosine-binding domain (PTB)"/>
    <property type="match status" value="1"/>
</dbReference>
<dbReference type="Gene3D" id="3.30.200.20">
    <property type="entry name" value="Phosphorylase Kinase, domain 1"/>
    <property type="match status" value="1"/>
</dbReference>
<dbReference type="InterPro" id="IPR017441">
    <property type="entry name" value="Protein_kinase_ATP_BS"/>
</dbReference>
<dbReference type="PROSITE" id="PS00107">
    <property type="entry name" value="PROTEIN_KINASE_ATP"/>
    <property type="match status" value="1"/>
</dbReference>
<comment type="caution">
    <text evidence="14">The sequence shown here is derived from an EMBL/GenBank/DDBJ whole genome shotgun (WGS) entry which is preliminary data.</text>
</comment>
<dbReference type="InterPro" id="IPR011993">
    <property type="entry name" value="PH-like_dom_sf"/>
</dbReference>
<dbReference type="SUPFAM" id="SSF56112">
    <property type="entry name" value="Protein kinase-like (PK-like)"/>
    <property type="match status" value="1"/>
</dbReference>
<feature type="region of interest" description="Disordered" evidence="11">
    <location>
        <begin position="420"/>
        <end position="462"/>
    </location>
</feature>
<name>A0ABR2K4T0_9EUKA</name>
<organism evidence="14 15">
    <name type="scientific">Tritrichomonas musculus</name>
    <dbReference type="NCBI Taxonomy" id="1915356"/>
    <lineage>
        <taxon>Eukaryota</taxon>
        <taxon>Metamonada</taxon>
        <taxon>Parabasalia</taxon>
        <taxon>Tritrichomonadida</taxon>
        <taxon>Tritrichomonadidae</taxon>
        <taxon>Tritrichomonas</taxon>
    </lineage>
</organism>
<evidence type="ECO:0000256" key="4">
    <source>
        <dbReference type="ARBA" id="ARBA00022553"/>
    </source>
</evidence>
<dbReference type="Pfam" id="PF00069">
    <property type="entry name" value="Pkinase"/>
    <property type="match status" value="1"/>
</dbReference>
<reference evidence="14 15" key="1">
    <citation type="submission" date="2024-04" db="EMBL/GenBank/DDBJ databases">
        <title>Tritrichomonas musculus Genome.</title>
        <authorList>
            <person name="Alves-Ferreira E."/>
            <person name="Grigg M."/>
            <person name="Lorenzi H."/>
            <person name="Galac M."/>
        </authorList>
    </citation>
    <scope>NUCLEOTIDE SEQUENCE [LARGE SCALE GENOMIC DNA]</scope>
    <source>
        <strain evidence="14 15">EAF2021</strain>
    </source>
</reference>
<dbReference type="InterPro" id="IPR000961">
    <property type="entry name" value="AGC-kinase_C"/>
</dbReference>
<protein>
    <recommendedName>
        <fullName evidence="2">non-specific serine/threonine protein kinase</fullName>
        <ecNumber evidence="2">2.7.11.1</ecNumber>
    </recommendedName>
</protein>
<keyword evidence="8 9" id="KW-0067">ATP-binding</keyword>
<keyword evidence="5" id="KW-0808">Transferase</keyword>
<dbReference type="InterPro" id="IPR008271">
    <property type="entry name" value="Ser/Thr_kinase_AS"/>
</dbReference>